<dbReference type="Gene3D" id="1.10.10.60">
    <property type="entry name" value="Homeodomain-like"/>
    <property type="match status" value="2"/>
</dbReference>
<dbReference type="Pfam" id="PF12852">
    <property type="entry name" value="Cupin_6"/>
    <property type="match status" value="1"/>
</dbReference>
<comment type="caution">
    <text evidence="5">The sequence shown here is derived from an EMBL/GenBank/DDBJ whole genome shotgun (WGS) entry which is preliminary data.</text>
</comment>
<evidence type="ECO:0000313" key="6">
    <source>
        <dbReference type="Proteomes" id="UP000245168"/>
    </source>
</evidence>
<dbReference type="InterPro" id="IPR032783">
    <property type="entry name" value="AraC_lig"/>
</dbReference>
<dbReference type="InterPro" id="IPR018060">
    <property type="entry name" value="HTH_AraC"/>
</dbReference>
<gene>
    <name evidence="5" type="ORF">DDZ18_07215</name>
</gene>
<protein>
    <submittedName>
        <fullName evidence="5">AraC family transcriptional regulator</fullName>
    </submittedName>
</protein>
<evidence type="ECO:0000256" key="2">
    <source>
        <dbReference type="ARBA" id="ARBA00023125"/>
    </source>
</evidence>
<evidence type="ECO:0000256" key="1">
    <source>
        <dbReference type="ARBA" id="ARBA00023015"/>
    </source>
</evidence>
<sequence length="319" mass="33608">MEALDDLLGGMTLSGAVFLDAEFTAPWCIASKVAETDLEPFGARPAHLIAYHYVVEGALSIEAHGAPPATARAGDVLVAPRNDAHVLGSGPGLKPLDGDSLVEPADAEGIARIRCGGGGERCRILCGFLGAEEAGHPLLESLPVLLKLSLDAASAGAWVEGSMRYAARELASGGAGAYVSLNRLAELLFAEAVREYMRSMPDDAGGWIAGLRDPHVGRALALIHRSPDSGWTLETLAAKAGIGRSALVERFGRHVGVSPMRYLTRHRLRAAAERLRSGRTSVAEAGYAAGYASEAAFSRAFKREFGRSPGAWRAGAERR</sequence>
<dbReference type="OrthoDB" id="7630391at2"/>
<reference evidence="6" key="1">
    <citation type="submission" date="2018-05" db="EMBL/GenBank/DDBJ databases">
        <authorList>
            <person name="Liu B.-T."/>
        </authorList>
    </citation>
    <scope>NUCLEOTIDE SEQUENCE [LARGE SCALE GENOMIC DNA]</scope>
    <source>
        <strain evidence="6">WD6-1</strain>
    </source>
</reference>
<dbReference type="SUPFAM" id="SSF46689">
    <property type="entry name" value="Homeodomain-like"/>
    <property type="match status" value="2"/>
</dbReference>
<dbReference type="PROSITE" id="PS01124">
    <property type="entry name" value="HTH_ARAC_FAMILY_2"/>
    <property type="match status" value="1"/>
</dbReference>
<keyword evidence="1" id="KW-0805">Transcription regulation</keyword>
<dbReference type="EMBL" id="QEXV01000003">
    <property type="protein sequence ID" value="PWE17461.1"/>
    <property type="molecule type" value="Genomic_DNA"/>
</dbReference>
<feature type="domain" description="HTH araC/xylS-type" evidence="4">
    <location>
        <begin position="217"/>
        <end position="315"/>
    </location>
</feature>
<dbReference type="InterPro" id="IPR009057">
    <property type="entry name" value="Homeodomain-like_sf"/>
</dbReference>
<accession>A0A2U2BTX0</accession>
<dbReference type="Proteomes" id="UP000245168">
    <property type="component" value="Unassembled WGS sequence"/>
</dbReference>
<dbReference type="InterPro" id="IPR050204">
    <property type="entry name" value="AraC_XylS_family_regulators"/>
</dbReference>
<dbReference type="SMART" id="SM00342">
    <property type="entry name" value="HTH_ARAC"/>
    <property type="match status" value="1"/>
</dbReference>
<evidence type="ECO:0000256" key="3">
    <source>
        <dbReference type="ARBA" id="ARBA00023163"/>
    </source>
</evidence>
<evidence type="ECO:0000259" key="4">
    <source>
        <dbReference type="PROSITE" id="PS01124"/>
    </source>
</evidence>
<organism evidence="5 6">
    <name type="scientific">Marinicauda salina</name>
    <dbReference type="NCBI Taxonomy" id="2135793"/>
    <lineage>
        <taxon>Bacteria</taxon>
        <taxon>Pseudomonadati</taxon>
        <taxon>Pseudomonadota</taxon>
        <taxon>Alphaproteobacteria</taxon>
        <taxon>Maricaulales</taxon>
        <taxon>Maricaulaceae</taxon>
        <taxon>Marinicauda</taxon>
    </lineage>
</organism>
<dbReference type="AlphaFoldDB" id="A0A2U2BTX0"/>
<dbReference type="PANTHER" id="PTHR46796">
    <property type="entry name" value="HTH-TYPE TRANSCRIPTIONAL ACTIVATOR RHAS-RELATED"/>
    <property type="match status" value="1"/>
</dbReference>
<dbReference type="InterPro" id="IPR018062">
    <property type="entry name" value="HTH_AraC-typ_CS"/>
</dbReference>
<keyword evidence="3" id="KW-0804">Transcription</keyword>
<dbReference type="GO" id="GO:0043565">
    <property type="term" value="F:sequence-specific DNA binding"/>
    <property type="evidence" value="ECO:0007669"/>
    <property type="project" value="InterPro"/>
</dbReference>
<evidence type="ECO:0000313" key="5">
    <source>
        <dbReference type="EMBL" id="PWE17461.1"/>
    </source>
</evidence>
<keyword evidence="2" id="KW-0238">DNA-binding</keyword>
<dbReference type="PANTHER" id="PTHR46796:SF7">
    <property type="entry name" value="ARAC FAMILY TRANSCRIPTIONAL REGULATOR"/>
    <property type="match status" value="1"/>
</dbReference>
<dbReference type="RefSeq" id="WP_109252692.1">
    <property type="nucleotide sequence ID" value="NZ_QEXV01000003.1"/>
</dbReference>
<keyword evidence="6" id="KW-1185">Reference proteome</keyword>
<dbReference type="GO" id="GO:0003700">
    <property type="term" value="F:DNA-binding transcription factor activity"/>
    <property type="evidence" value="ECO:0007669"/>
    <property type="project" value="InterPro"/>
</dbReference>
<proteinExistence type="predicted"/>
<dbReference type="Pfam" id="PF12833">
    <property type="entry name" value="HTH_18"/>
    <property type="match status" value="1"/>
</dbReference>
<dbReference type="PROSITE" id="PS00041">
    <property type="entry name" value="HTH_ARAC_FAMILY_1"/>
    <property type="match status" value="2"/>
</dbReference>
<name>A0A2U2BTX0_9PROT</name>